<keyword evidence="4" id="KW-0732">Signal</keyword>
<keyword evidence="6" id="KW-0812">Transmembrane</keyword>
<dbReference type="Proteomes" id="UP000188946">
    <property type="component" value="Unassembled WGS sequence"/>
</dbReference>
<keyword evidence="3" id="KW-0964">Secreted</keyword>
<dbReference type="PANTHER" id="PTHR36108">
    <property type="entry name" value="COLOSSIN-B-RELATED"/>
    <property type="match status" value="1"/>
</dbReference>
<dbReference type="EMBL" id="MSPT01000002">
    <property type="protein sequence ID" value="ONK29117.1"/>
    <property type="molecule type" value="Genomic_DNA"/>
</dbReference>
<evidence type="ECO:0000313" key="10">
    <source>
        <dbReference type="EMBL" id="ONK30600.1"/>
    </source>
</evidence>
<feature type="domain" description="SpaA-like prealbumin fold" evidence="8">
    <location>
        <begin position="1372"/>
        <end position="1449"/>
    </location>
</feature>
<evidence type="ECO:0000256" key="5">
    <source>
        <dbReference type="SAM" id="MobiDB-lite"/>
    </source>
</evidence>
<proteinExistence type="inferred from homology"/>
<evidence type="ECO:0000256" key="6">
    <source>
        <dbReference type="SAM" id="Phobius"/>
    </source>
</evidence>
<feature type="domain" description="SpaA-like prealbumin fold" evidence="8">
    <location>
        <begin position="1192"/>
        <end position="1276"/>
    </location>
</feature>
<dbReference type="PANTHER" id="PTHR36108:SF13">
    <property type="entry name" value="COLOSSIN-B-RELATED"/>
    <property type="match status" value="1"/>
</dbReference>
<evidence type="ECO:0000259" key="7">
    <source>
        <dbReference type="Pfam" id="PF17210"/>
    </source>
</evidence>
<accession>A0AB36JSX6</accession>
<evidence type="ECO:0000259" key="8">
    <source>
        <dbReference type="Pfam" id="PF17802"/>
    </source>
</evidence>
<feature type="transmembrane region" description="Helical" evidence="6">
    <location>
        <begin position="1495"/>
        <end position="1515"/>
    </location>
</feature>
<feature type="region of interest" description="Disordered" evidence="5">
    <location>
        <begin position="34"/>
        <end position="124"/>
    </location>
</feature>
<dbReference type="EMBL" id="MSPR01000003">
    <property type="protein sequence ID" value="ONK30600.1"/>
    <property type="molecule type" value="Genomic_DNA"/>
</dbReference>
<evidence type="ECO:0008006" key="13">
    <source>
        <dbReference type="Google" id="ProtNLM"/>
    </source>
</evidence>
<evidence type="ECO:0000256" key="1">
    <source>
        <dbReference type="ARBA" id="ARBA00004613"/>
    </source>
</evidence>
<gene>
    <name evidence="10" type="ORF">BVE84_02410</name>
    <name evidence="9" type="ORF">BVE86_01100</name>
</gene>
<evidence type="ECO:0000313" key="11">
    <source>
        <dbReference type="Proteomes" id="UP000188600"/>
    </source>
</evidence>
<evidence type="ECO:0000256" key="2">
    <source>
        <dbReference type="ARBA" id="ARBA00007257"/>
    </source>
</evidence>
<evidence type="ECO:0000313" key="12">
    <source>
        <dbReference type="Proteomes" id="UP000188946"/>
    </source>
</evidence>
<evidence type="ECO:0000256" key="3">
    <source>
        <dbReference type="ARBA" id="ARBA00022525"/>
    </source>
</evidence>
<dbReference type="GO" id="GO:0005576">
    <property type="term" value="C:extracellular region"/>
    <property type="evidence" value="ECO:0007669"/>
    <property type="project" value="UniProtKB-SubCell"/>
</dbReference>
<comment type="subcellular location">
    <subcellularLocation>
        <location evidence="1">Secreted</location>
    </subcellularLocation>
</comment>
<dbReference type="SUPFAM" id="SSF117074">
    <property type="entry name" value="Hypothetical protein PA1324"/>
    <property type="match status" value="1"/>
</dbReference>
<sequence length="1521" mass="167817">MKKKFLWIFRTLLYLLLIGGNVLPAAVVLAQDPTGATPVTVSPGEAPGLPESERDDPVASSSTSSPLVEESAATVSSSSTTEAPSLPATDVPTSSSAALSESAAPESAFRSVPETSDVSSTPARAVDDSFAAELRIFTEDTNEDGSEKLEYWTGEGVNPYAEFRISGTGVSIQHAKTRLTVPKKYVENRPQFTKIASAESWEMKEDANNWYVEYSFNVLAGGQIVATPFPYSMQQPETPNGFRTPVVYELFDGEGRLLKSATKTFIAKANPSRPINIVSDSRQGTGADSIMTGVDKKRETLEGETVITATIGVQKEADKERTFSDERTPHATFLIGIEAADGKYGKYRPTTIKVVEHLPAGAVMQGKPTAAGYYVYNGYKWSYDPQGHTATYEGPAFTYIQDKTYYVAELRLSFPNQPYSTIHLNRATIIAEPGTPEEVTLGQVEERVKWHPVMVTPSGRGKIFKVGYKQWPSDGLPFNPNNRNTDTDVRYSIGVSNEANNVVDEETGKPYTTYVKELVDFDLDNRLYYSYLQLAPYDSIDPIERAGGYKVYGESADGTRTFLFEGDLTRSKQPINDTQDQYEKLVIVFENPVELAGNKAGVWFYVGTTVKEEVWSQWRTTGLRSDDVPYDRDQEQRLYNSLEASISNRADGPYTKGITDAATFFRGEVRGIRSDHGNSYTVSYSDNNIRKLYGFVLLNGQLAPVTDNNPESSYVLKNVQYITLLPPGIEFVPGSETKEEFQNKARVIPNYKNTGKTAVIYHLGDLIRSHGKRVEFDVDTTLSAQTGDNEIEHFVTWDNNDEYTRWEGDKENYTDALDLDGDGNTEEVFLRGTNTIHFIPPREVVVKKFVSLDKEHWSLSAPYADLGQDVYYKLSIFNNSLIPLEDVSLLDVLPYVGDHKIVANDAGDYLSRESVFPVQLAESIEAIAENRAFLQKFDVLYSTDVQGPTLASTRDAHFVPAASITDFTQVTLVKFVLKPGQVLQVKEEIGCIFHGTLPYDEKLDNFARANNSGAFSLNKVDYIEGNQVSSPIVHYQVDGTFFYDVNRDGTRSDDEPLLKGYQVQLMNEDGTQALDREGRKITAETDENGYYRMAVYKRGNYYVQVVKKHENEEFTRLHDGVGTRLEKDQFIGNDTSQDVADSSLGKTRLLVLEPSNIPSSLATSSKEELAKHIRETPTSLIATRNVGLLPTGSIKIVKVDEQQQPLKDVAFTLKKGDFSLPLRTDDRGEAAVTGLDPGSYTLTEDETGAAYVLDAKDREVILGKDQLDVTVTVVNKLKRSTVVLTKTDHDTGQALAGVTFEVRQGDKVIASAKTDDEGQVTFTDLAYGDYQLVETATLASHVLDTTPLPVSVREHQVVIEKTLTNRRKKATLVLKKVDAPTKKALAGVTFELRQGDKVIDTQVTDAQGLLTFKDVVYGDYTVVETKALAGYVVADKPQAVSVTEDGAMIDLGQVENHLVPPVPPIVTPPTSTTSPSGKSVAQAAIQQILPKTGAALSYLSLLGFLLLLGLGLYLINIKLES</sequence>
<dbReference type="RefSeq" id="WP_076995496.1">
    <property type="nucleotide sequence ID" value="NZ_MSPR01000003.1"/>
</dbReference>
<evidence type="ECO:0000313" key="9">
    <source>
        <dbReference type="EMBL" id="ONK29117.1"/>
    </source>
</evidence>
<keyword evidence="12" id="KW-1185">Reference proteome</keyword>
<feature type="compositionally biased region" description="Polar residues" evidence="5">
    <location>
        <begin position="113"/>
        <end position="122"/>
    </location>
</feature>
<protein>
    <recommendedName>
        <fullName evidence="13">Gram-positive cocci surface proteins LPxTG domain-containing protein</fullName>
    </recommendedName>
</protein>
<keyword evidence="6" id="KW-0472">Membrane</keyword>
<dbReference type="InterPro" id="IPR013783">
    <property type="entry name" value="Ig-like_fold"/>
</dbReference>
<keyword evidence="6" id="KW-1133">Transmembrane helix</keyword>
<dbReference type="InterPro" id="IPR033764">
    <property type="entry name" value="Sdr_B"/>
</dbReference>
<dbReference type="SUPFAM" id="SSF49478">
    <property type="entry name" value="Cna protein B-type domain"/>
    <property type="match status" value="3"/>
</dbReference>
<name>A0AB36JSX6_9STRE</name>
<evidence type="ECO:0000256" key="4">
    <source>
        <dbReference type="ARBA" id="ARBA00022729"/>
    </source>
</evidence>
<reference evidence="11 12" key="1">
    <citation type="submission" date="2016-12" db="EMBL/GenBank/DDBJ databases">
        <authorList>
            <person name="Gulvik C.A."/>
        </authorList>
    </citation>
    <scope>NUCLEOTIDE SEQUENCE [LARGE SCALE GENOMIC DNA]</scope>
    <source>
        <strain evidence="10 12">12-5202</strain>
        <strain evidence="9 11">12-5291</strain>
    </source>
</reference>
<feature type="domain" description="SD-repeat containing protein B" evidence="7">
    <location>
        <begin position="1041"/>
        <end position="1129"/>
    </location>
</feature>
<organism evidence="9 11">
    <name type="scientific">Streptococcus azizii</name>
    <dbReference type="NCBI Taxonomy" id="1579424"/>
    <lineage>
        <taxon>Bacteria</taxon>
        <taxon>Bacillati</taxon>
        <taxon>Bacillota</taxon>
        <taxon>Bacilli</taxon>
        <taxon>Lactobacillales</taxon>
        <taxon>Streptococcaceae</taxon>
        <taxon>Streptococcus</taxon>
    </lineage>
</organism>
<dbReference type="Gene3D" id="2.60.40.10">
    <property type="entry name" value="Immunoglobulins"/>
    <property type="match status" value="4"/>
</dbReference>
<feature type="domain" description="SpaA-like prealbumin fold" evidence="8">
    <location>
        <begin position="1281"/>
        <end position="1366"/>
    </location>
</feature>
<dbReference type="Pfam" id="PF17802">
    <property type="entry name" value="SpaA"/>
    <property type="match status" value="3"/>
</dbReference>
<feature type="compositionally biased region" description="Low complexity" evidence="5">
    <location>
        <begin position="58"/>
        <end position="108"/>
    </location>
</feature>
<comment type="similarity">
    <text evidence="2">Belongs to the serine-aspartate repeat-containing protein (SDr) family.</text>
</comment>
<dbReference type="InterPro" id="IPR041033">
    <property type="entry name" value="SpaA_PFL_dom_1"/>
</dbReference>
<comment type="caution">
    <text evidence="9">The sequence shown here is derived from an EMBL/GenBank/DDBJ whole genome shotgun (WGS) entry which is preliminary data.</text>
</comment>
<dbReference type="Pfam" id="PF17210">
    <property type="entry name" value="SdrD_B"/>
    <property type="match status" value="1"/>
</dbReference>
<dbReference type="Proteomes" id="UP000188600">
    <property type="component" value="Unassembled WGS sequence"/>
</dbReference>